<comment type="caution">
    <text evidence="2">The sequence shown here is derived from an EMBL/GenBank/DDBJ whole genome shotgun (WGS) entry which is preliminary data.</text>
</comment>
<keyword evidence="3" id="KW-1185">Reference proteome</keyword>
<dbReference type="RefSeq" id="WP_007878195.1">
    <property type="nucleotide sequence ID" value="NZ_CAXURC020000002.1"/>
</dbReference>
<dbReference type="AlphaFoldDB" id="A0A256GMY0"/>
<evidence type="ECO:0000313" key="1">
    <source>
        <dbReference type="EMBL" id="NNV19166.1"/>
    </source>
</evidence>
<reference evidence="2 3" key="1">
    <citation type="submission" date="2017-07" db="EMBL/GenBank/DDBJ databases">
        <title>Phylogenetic study on the rhizospheric bacterium Ochrobactrum sp. A44.</title>
        <authorList>
            <person name="Krzyzanowska D.M."/>
            <person name="Ossowicki A."/>
            <person name="Rajewska M."/>
            <person name="Maciag T."/>
            <person name="Kaczynski Z."/>
            <person name="Czerwicka M."/>
            <person name="Jafra S."/>
        </authorList>
    </citation>
    <scope>NUCLEOTIDE SEQUENCE [LARGE SCALE GENOMIC DNA]</scope>
    <source>
        <strain evidence="2 3">CCUG 30717</strain>
    </source>
</reference>
<dbReference type="EMBL" id="NNRM01000014">
    <property type="protein sequence ID" value="OYR28533.1"/>
    <property type="molecule type" value="Genomic_DNA"/>
</dbReference>
<dbReference type="Proteomes" id="UP000216188">
    <property type="component" value="Unassembled WGS sequence"/>
</dbReference>
<evidence type="ECO:0000313" key="2">
    <source>
        <dbReference type="EMBL" id="OYR28533.1"/>
    </source>
</evidence>
<gene>
    <name evidence="2" type="ORF">CEV34_1109</name>
    <name evidence="1" type="ORF">EHE22_01815</name>
</gene>
<sequence length="177" mass="19755">MSVAQQWLKANAHGYSDLTLPEVAAINEFCLLWSFFEEWVLENNASVGEIKAKVAEAATISILELQPFNGALEYFKARYFADGKATHYFDGLRFQGKNSGRIDVENVLCGTDAGNAEALAALLIIIYRLRNNLLHGEKWSYRVKDQLGNFTNANIVLMGAMDLFRSRGLCNPEGTKK</sequence>
<dbReference type="Proteomes" id="UP000526233">
    <property type="component" value="Unassembled WGS sequence"/>
</dbReference>
<protein>
    <recommendedName>
        <fullName evidence="5">Apea-like HEPN domain-containing protein</fullName>
    </recommendedName>
</protein>
<evidence type="ECO:0000313" key="3">
    <source>
        <dbReference type="Proteomes" id="UP000216188"/>
    </source>
</evidence>
<organism evidence="2 3">
    <name type="scientific">Brucella pseudogrignonensis</name>
    <dbReference type="NCBI Taxonomy" id="419475"/>
    <lineage>
        <taxon>Bacteria</taxon>
        <taxon>Pseudomonadati</taxon>
        <taxon>Pseudomonadota</taxon>
        <taxon>Alphaproteobacteria</taxon>
        <taxon>Hyphomicrobiales</taxon>
        <taxon>Brucellaceae</taxon>
        <taxon>Brucella/Ochrobactrum group</taxon>
        <taxon>Brucella</taxon>
    </lineage>
</organism>
<evidence type="ECO:0000313" key="4">
    <source>
        <dbReference type="Proteomes" id="UP000526233"/>
    </source>
</evidence>
<name>A0A256GMY0_9HYPH</name>
<reference evidence="1 4" key="2">
    <citation type="submission" date="2018-11" db="EMBL/GenBank/DDBJ databases">
        <title>Genome sequencing and analysis.</title>
        <authorList>
            <person name="Huang Y.-T."/>
        </authorList>
    </citation>
    <scope>NUCLEOTIDE SEQUENCE [LARGE SCALE GENOMIC DNA]</scope>
    <source>
        <strain evidence="1 4">SHIN</strain>
    </source>
</reference>
<proteinExistence type="predicted"/>
<accession>A0A256GMY0</accession>
<evidence type="ECO:0008006" key="5">
    <source>
        <dbReference type="Google" id="ProtNLM"/>
    </source>
</evidence>
<dbReference type="EMBL" id="PKQI01000001">
    <property type="protein sequence ID" value="NNV19166.1"/>
    <property type="molecule type" value="Genomic_DNA"/>
</dbReference>